<comment type="caution">
    <text evidence="3">The sequence shown here is derived from an EMBL/GenBank/DDBJ whole genome shotgun (WGS) entry which is preliminary data.</text>
</comment>
<dbReference type="InterPro" id="IPR010982">
    <property type="entry name" value="Lambda_DNA-bd_dom_sf"/>
</dbReference>
<dbReference type="Proteomes" id="UP000028002">
    <property type="component" value="Unassembled WGS sequence"/>
</dbReference>
<evidence type="ECO:0000259" key="2">
    <source>
        <dbReference type="PROSITE" id="PS50943"/>
    </source>
</evidence>
<organism evidence="3 4">
    <name type="scientific">Photorhabdus temperata subsp. temperata Meg1</name>
    <dbReference type="NCBI Taxonomy" id="1393735"/>
    <lineage>
        <taxon>Bacteria</taxon>
        <taxon>Pseudomonadati</taxon>
        <taxon>Pseudomonadota</taxon>
        <taxon>Gammaproteobacteria</taxon>
        <taxon>Enterobacterales</taxon>
        <taxon>Morganellaceae</taxon>
        <taxon>Photorhabdus</taxon>
    </lineage>
</organism>
<feature type="compositionally biased region" description="Polar residues" evidence="1">
    <location>
        <begin position="94"/>
        <end position="103"/>
    </location>
</feature>
<dbReference type="InterPro" id="IPR001387">
    <property type="entry name" value="Cro/C1-type_HTH"/>
</dbReference>
<feature type="region of interest" description="Disordered" evidence="1">
    <location>
        <begin position="78"/>
        <end position="103"/>
    </location>
</feature>
<accession>A0A081RR48</accession>
<feature type="domain" description="HTH cro/C1-type" evidence="2">
    <location>
        <begin position="12"/>
        <end position="55"/>
    </location>
</feature>
<dbReference type="GO" id="GO:0003677">
    <property type="term" value="F:DNA binding"/>
    <property type="evidence" value="ECO:0007669"/>
    <property type="project" value="InterPro"/>
</dbReference>
<sequence>MRTLSNSYAEKLKLIRKAEGLTQAAFAKELGLGLSTVKNYETGHKEAGLSTIGKVTHHPRFEKYTMWLMSNKTLEMAGQISPALSPDGRDDDTYNSQNDQKAG</sequence>
<dbReference type="CDD" id="cd00093">
    <property type="entry name" value="HTH_XRE"/>
    <property type="match status" value="1"/>
</dbReference>
<dbReference type="Pfam" id="PF01381">
    <property type="entry name" value="HTH_3"/>
    <property type="match status" value="1"/>
</dbReference>
<protein>
    <submittedName>
        <fullName evidence="3">Putative transcriptional regulator</fullName>
    </submittedName>
</protein>
<dbReference type="PATRIC" id="fig|1393735.3.peg.4344"/>
<evidence type="ECO:0000313" key="4">
    <source>
        <dbReference type="Proteomes" id="UP000028002"/>
    </source>
</evidence>
<evidence type="ECO:0000256" key="1">
    <source>
        <dbReference type="SAM" id="MobiDB-lite"/>
    </source>
</evidence>
<reference evidence="3 4" key="1">
    <citation type="submission" date="2014-03" db="EMBL/GenBank/DDBJ databases">
        <title>Draft Genome of Photorhabdus temperata Meg1.</title>
        <authorList>
            <person name="Hurst S.G.IV."/>
            <person name="Morris K."/>
            <person name="Thomas K."/>
            <person name="Tisa L.S."/>
        </authorList>
    </citation>
    <scope>NUCLEOTIDE SEQUENCE [LARGE SCALE GENOMIC DNA]</scope>
    <source>
        <strain evidence="3 4">Meg1</strain>
    </source>
</reference>
<dbReference type="AlphaFoldDB" id="A0A081RR48"/>
<dbReference type="RefSeq" id="WP_327078681.1">
    <property type="nucleotide sequence ID" value="NZ_CAWLUD010000102.1"/>
</dbReference>
<evidence type="ECO:0000313" key="3">
    <source>
        <dbReference type="EMBL" id="KER01151.1"/>
    </source>
</evidence>
<dbReference type="SMART" id="SM00530">
    <property type="entry name" value="HTH_XRE"/>
    <property type="match status" value="1"/>
</dbReference>
<name>A0A081RR48_PHOTE</name>
<dbReference type="Gene3D" id="1.10.260.40">
    <property type="entry name" value="lambda repressor-like DNA-binding domains"/>
    <property type="match status" value="1"/>
</dbReference>
<dbReference type="SUPFAM" id="SSF47413">
    <property type="entry name" value="lambda repressor-like DNA-binding domains"/>
    <property type="match status" value="1"/>
</dbReference>
<dbReference type="EMBL" id="JGVH01000102">
    <property type="protein sequence ID" value="KER01151.1"/>
    <property type="molecule type" value="Genomic_DNA"/>
</dbReference>
<gene>
    <name evidence="3" type="ORF">MEG1DRAFT_04238</name>
</gene>
<dbReference type="PROSITE" id="PS50943">
    <property type="entry name" value="HTH_CROC1"/>
    <property type="match status" value="1"/>
</dbReference>
<proteinExistence type="predicted"/>